<gene>
    <name evidence="3" type="ORF">AB0E61_17905</name>
</gene>
<feature type="domain" description="DUF397" evidence="2">
    <location>
        <begin position="12"/>
        <end position="66"/>
    </location>
</feature>
<sequence length="72" mass="7549">MRFNSGNDVRGARWRKSSHSTAVDDRCVEILDDVPGIVPVRDSKVPGGPALVVGAGAWGRFVSAVKGGTLTV</sequence>
<proteinExistence type="predicted"/>
<protein>
    <submittedName>
        <fullName evidence="3">DUF397 domain-containing protein</fullName>
    </submittedName>
</protein>
<dbReference type="InterPro" id="IPR007278">
    <property type="entry name" value="DUF397"/>
</dbReference>
<keyword evidence="4" id="KW-1185">Reference proteome</keyword>
<comment type="caution">
    <text evidence="3">The sequence shown here is derived from an EMBL/GenBank/DDBJ whole genome shotgun (WGS) entry which is preliminary data.</text>
</comment>
<feature type="region of interest" description="Disordered" evidence="1">
    <location>
        <begin position="1"/>
        <end position="20"/>
    </location>
</feature>
<evidence type="ECO:0000259" key="2">
    <source>
        <dbReference type="Pfam" id="PF04149"/>
    </source>
</evidence>
<evidence type="ECO:0000313" key="3">
    <source>
        <dbReference type="EMBL" id="MEU3711956.1"/>
    </source>
</evidence>
<dbReference type="RefSeq" id="WP_030288959.1">
    <property type="nucleotide sequence ID" value="NZ_JBEZVI010000013.1"/>
</dbReference>
<dbReference type="EMBL" id="JBEZVI010000013">
    <property type="protein sequence ID" value="MEU3711956.1"/>
    <property type="molecule type" value="Genomic_DNA"/>
</dbReference>
<dbReference type="Proteomes" id="UP001550853">
    <property type="component" value="Unassembled WGS sequence"/>
</dbReference>
<reference evidence="3 4" key="1">
    <citation type="submission" date="2024-06" db="EMBL/GenBank/DDBJ databases">
        <title>The Natural Products Discovery Center: Release of the First 8490 Sequenced Strains for Exploring Actinobacteria Biosynthetic Diversity.</title>
        <authorList>
            <person name="Kalkreuter E."/>
            <person name="Kautsar S.A."/>
            <person name="Yang D."/>
            <person name="Bader C.D."/>
            <person name="Teijaro C.N."/>
            <person name="Fluegel L."/>
            <person name="Davis C.M."/>
            <person name="Simpson J.R."/>
            <person name="Lauterbach L."/>
            <person name="Steele A.D."/>
            <person name="Gui C."/>
            <person name="Meng S."/>
            <person name="Li G."/>
            <person name="Viehrig K."/>
            <person name="Ye F."/>
            <person name="Su P."/>
            <person name="Kiefer A.F."/>
            <person name="Nichols A."/>
            <person name="Cepeda A.J."/>
            <person name="Yan W."/>
            <person name="Fan B."/>
            <person name="Jiang Y."/>
            <person name="Adhikari A."/>
            <person name="Zheng C.-J."/>
            <person name="Schuster L."/>
            <person name="Cowan T.M."/>
            <person name="Smanski M.J."/>
            <person name="Chevrette M.G."/>
            <person name="De Carvalho L.P.S."/>
            <person name="Shen B."/>
        </authorList>
    </citation>
    <scope>NUCLEOTIDE SEQUENCE [LARGE SCALE GENOMIC DNA]</scope>
    <source>
        <strain evidence="3 4">NPDC033039</strain>
    </source>
</reference>
<organism evidence="3 4">
    <name type="scientific">Streptomyces catenulae</name>
    <dbReference type="NCBI Taxonomy" id="66875"/>
    <lineage>
        <taxon>Bacteria</taxon>
        <taxon>Bacillati</taxon>
        <taxon>Actinomycetota</taxon>
        <taxon>Actinomycetes</taxon>
        <taxon>Kitasatosporales</taxon>
        <taxon>Streptomycetaceae</taxon>
        <taxon>Streptomyces</taxon>
    </lineage>
</organism>
<evidence type="ECO:0000256" key="1">
    <source>
        <dbReference type="SAM" id="MobiDB-lite"/>
    </source>
</evidence>
<name>A0ABV2Z1T6_9ACTN</name>
<accession>A0ABV2Z1T6</accession>
<evidence type="ECO:0000313" key="4">
    <source>
        <dbReference type="Proteomes" id="UP001550853"/>
    </source>
</evidence>
<dbReference type="Pfam" id="PF04149">
    <property type="entry name" value="DUF397"/>
    <property type="match status" value="1"/>
</dbReference>